<protein>
    <submittedName>
        <fullName evidence="2">Uncharacterized protein</fullName>
    </submittedName>
</protein>
<feature type="region of interest" description="Disordered" evidence="1">
    <location>
        <begin position="1"/>
        <end position="31"/>
    </location>
</feature>
<dbReference type="VEuPathDB" id="TrichDB:TVAG_286970"/>
<sequence length="222" mass="25340">MSNTDTNSVQDTDFAIKKTRTNPSEVPPQPDESFENIIEGANDLMNLPIQNIRDELKKRNFHAGIVDKMDQRFLVSMLREAVEMDTNYNTNSRSKYRIHGGNSSGPIFSSDSNPSKDPNSSPEEDQKNDQDAIIQEFDEAEFAKNDPDEKLPKSSLINGNKKSLPYLQLRYASRQPESPWGRLDKYVPIDILESLPLETQQKIQTDIRNSVNYGEIIEKYLV</sequence>
<dbReference type="Proteomes" id="UP000001542">
    <property type="component" value="Unassembled WGS sequence"/>
</dbReference>
<gene>
    <name evidence="2" type="ORF">TVAG_286970</name>
</gene>
<dbReference type="EMBL" id="DS113597">
    <property type="protein sequence ID" value="EAY00560.1"/>
    <property type="molecule type" value="Genomic_DNA"/>
</dbReference>
<reference evidence="2" key="1">
    <citation type="submission" date="2006-10" db="EMBL/GenBank/DDBJ databases">
        <authorList>
            <person name="Amadeo P."/>
            <person name="Zhao Q."/>
            <person name="Wortman J."/>
            <person name="Fraser-Liggett C."/>
            <person name="Carlton J."/>
        </authorList>
    </citation>
    <scope>NUCLEOTIDE SEQUENCE</scope>
    <source>
        <strain evidence="2">G3</strain>
    </source>
</reference>
<feature type="compositionally biased region" description="Polar residues" evidence="1">
    <location>
        <begin position="1"/>
        <end position="11"/>
    </location>
</feature>
<feature type="region of interest" description="Disordered" evidence="1">
    <location>
        <begin position="91"/>
        <end position="129"/>
    </location>
</feature>
<dbReference type="KEGG" id="tva:4758382"/>
<evidence type="ECO:0000313" key="3">
    <source>
        <dbReference type="Proteomes" id="UP000001542"/>
    </source>
</evidence>
<name>A2F3I0_TRIV3</name>
<dbReference type="OrthoDB" id="10628162at2759"/>
<reference evidence="2" key="2">
    <citation type="journal article" date="2007" name="Science">
        <title>Draft genome sequence of the sexually transmitted pathogen Trichomonas vaginalis.</title>
        <authorList>
            <person name="Carlton J.M."/>
            <person name="Hirt R.P."/>
            <person name="Silva J.C."/>
            <person name="Delcher A.L."/>
            <person name="Schatz M."/>
            <person name="Zhao Q."/>
            <person name="Wortman J.R."/>
            <person name="Bidwell S.L."/>
            <person name="Alsmark U.C.M."/>
            <person name="Besteiro S."/>
            <person name="Sicheritz-Ponten T."/>
            <person name="Noel C.J."/>
            <person name="Dacks J.B."/>
            <person name="Foster P.G."/>
            <person name="Simillion C."/>
            <person name="Van de Peer Y."/>
            <person name="Miranda-Saavedra D."/>
            <person name="Barton G.J."/>
            <person name="Westrop G.D."/>
            <person name="Mueller S."/>
            <person name="Dessi D."/>
            <person name="Fiori P.L."/>
            <person name="Ren Q."/>
            <person name="Paulsen I."/>
            <person name="Zhang H."/>
            <person name="Bastida-Corcuera F.D."/>
            <person name="Simoes-Barbosa A."/>
            <person name="Brown M.T."/>
            <person name="Hayes R.D."/>
            <person name="Mukherjee M."/>
            <person name="Okumura C.Y."/>
            <person name="Schneider R."/>
            <person name="Smith A.J."/>
            <person name="Vanacova S."/>
            <person name="Villalvazo M."/>
            <person name="Haas B.J."/>
            <person name="Pertea M."/>
            <person name="Feldblyum T.V."/>
            <person name="Utterback T.R."/>
            <person name="Shu C.L."/>
            <person name="Osoegawa K."/>
            <person name="de Jong P.J."/>
            <person name="Hrdy I."/>
            <person name="Horvathova L."/>
            <person name="Zubacova Z."/>
            <person name="Dolezal P."/>
            <person name="Malik S.B."/>
            <person name="Logsdon J.M. Jr."/>
            <person name="Henze K."/>
            <person name="Gupta A."/>
            <person name="Wang C.C."/>
            <person name="Dunne R.L."/>
            <person name="Upcroft J.A."/>
            <person name="Upcroft P."/>
            <person name="White O."/>
            <person name="Salzberg S.L."/>
            <person name="Tang P."/>
            <person name="Chiu C.-H."/>
            <person name="Lee Y.-S."/>
            <person name="Embley T.M."/>
            <person name="Coombs G.H."/>
            <person name="Mottram J.C."/>
            <person name="Tachezy J."/>
            <person name="Fraser-Liggett C.M."/>
            <person name="Johnson P.J."/>
        </authorList>
    </citation>
    <scope>NUCLEOTIDE SEQUENCE [LARGE SCALE GENOMIC DNA]</scope>
    <source>
        <strain evidence="2">G3</strain>
    </source>
</reference>
<proteinExistence type="predicted"/>
<evidence type="ECO:0000256" key="1">
    <source>
        <dbReference type="SAM" id="MobiDB-lite"/>
    </source>
</evidence>
<dbReference type="SMR" id="A2F3I0"/>
<dbReference type="AlphaFoldDB" id="A2F3I0"/>
<keyword evidence="3" id="KW-1185">Reference proteome</keyword>
<dbReference type="RefSeq" id="XP_001313489.1">
    <property type="nucleotide sequence ID" value="XM_001313488.1"/>
</dbReference>
<evidence type="ECO:0000313" key="2">
    <source>
        <dbReference type="EMBL" id="EAY00560.1"/>
    </source>
</evidence>
<dbReference type="VEuPathDB" id="TrichDB:TVAGG3_0245510"/>
<feature type="compositionally biased region" description="Low complexity" evidence="1">
    <location>
        <begin position="109"/>
        <end position="121"/>
    </location>
</feature>
<accession>A2F3I0</accession>
<organism evidence="2 3">
    <name type="scientific">Trichomonas vaginalis (strain ATCC PRA-98 / G3)</name>
    <dbReference type="NCBI Taxonomy" id="412133"/>
    <lineage>
        <taxon>Eukaryota</taxon>
        <taxon>Metamonada</taxon>
        <taxon>Parabasalia</taxon>
        <taxon>Trichomonadida</taxon>
        <taxon>Trichomonadidae</taxon>
        <taxon>Trichomonas</taxon>
    </lineage>
</organism>
<dbReference type="InParanoid" id="A2F3I0"/>